<dbReference type="EMBL" id="CACRXK020007436">
    <property type="protein sequence ID" value="CAB4012238.1"/>
    <property type="molecule type" value="Genomic_DNA"/>
</dbReference>
<organism evidence="2 3">
    <name type="scientific">Paramuricea clavata</name>
    <name type="common">Red gorgonian</name>
    <name type="synonym">Violescent sea-whip</name>
    <dbReference type="NCBI Taxonomy" id="317549"/>
    <lineage>
        <taxon>Eukaryota</taxon>
        <taxon>Metazoa</taxon>
        <taxon>Cnidaria</taxon>
        <taxon>Anthozoa</taxon>
        <taxon>Octocorallia</taxon>
        <taxon>Malacalcyonacea</taxon>
        <taxon>Plexauridae</taxon>
        <taxon>Paramuricea</taxon>
    </lineage>
</organism>
<accession>A0A7D9EKM0</accession>
<sequence length="172" mass="19428">MADSEFSDYESEGRAPKKPKIKTKKYKQKFRAEWTKDPAFKHWLVAPKNANDEPSCCKKISCSKTALKRHRESAHHKQPFPNPSNQVSIQVSLQKQENTSSYKETTTVQLAAFIAEHNLPLTISPFLLDLLKSRAPQNIQEAKSLQEVKLGSTKCTNIIRQGGRTFLCEGIG</sequence>
<feature type="compositionally biased region" description="Basic residues" evidence="1">
    <location>
        <begin position="16"/>
        <end position="26"/>
    </location>
</feature>
<comment type="caution">
    <text evidence="2">The sequence shown here is derived from an EMBL/GenBank/DDBJ whole genome shotgun (WGS) entry which is preliminary data.</text>
</comment>
<name>A0A7D9EKM0_PARCT</name>
<evidence type="ECO:0000313" key="3">
    <source>
        <dbReference type="Proteomes" id="UP001152795"/>
    </source>
</evidence>
<proteinExistence type="predicted"/>
<feature type="compositionally biased region" description="Acidic residues" evidence="1">
    <location>
        <begin position="1"/>
        <end position="10"/>
    </location>
</feature>
<dbReference type="Proteomes" id="UP001152795">
    <property type="component" value="Unassembled WGS sequence"/>
</dbReference>
<gene>
    <name evidence="2" type="ORF">PACLA_8A033410</name>
</gene>
<evidence type="ECO:0000313" key="2">
    <source>
        <dbReference type="EMBL" id="CAB4012238.1"/>
    </source>
</evidence>
<dbReference type="AlphaFoldDB" id="A0A7D9EKM0"/>
<keyword evidence="3" id="KW-1185">Reference proteome</keyword>
<evidence type="ECO:0000256" key="1">
    <source>
        <dbReference type="SAM" id="MobiDB-lite"/>
    </source>
</evidence>
<protein>
    <submittedName>
        <fullName evidence="2">Uncharacterized protein</fullName>
    </submittedName>
</protein>
<feature type="region of interest" description="Disordered" evidence="1">
    <location>
        <begin position="1"/>
        <end position="26"/>
    </location>
</feature>
<reference evidence="2" key="1">
    <citation type="submission" date="2020-04" db="EMBL/GenBank/DDBJ databases">
        <authorList>
            <person name="Alioto T."/>
            <person name="Alioto T."/>
            <person name="Gomez Garrido J."/>
        </authorList>
    </citation>
    <scope>NUCLEOTIDE SEQUENCE</scope>
    <source>
        <strain evidence="2">A484AB</strain>
    </source>
</reference>